<evidence type="ECO:0000313" key="2">
    <source>
        <dbReference type="Proteomes" id="UP001472677"/>
    </source>
</evidence>
<name>A0ABR1ZLG8_9ROSI</name>
<protein>
    <submittedName>
        <fullName evidence="1">Uncharacterized protein</fullName>
    </submittedName>
</protein>
<dbReference type="EMBL" id="JBBPBM010001880">
    <property type="protein sequence ID" value="KAK8481475.1"/>
    <property type="molecule type" value="Genomic_DNA"/>
</dbReference>
<dbReference type="Proteomes" id="UP001472677">
    <property type="component" value="Unassembled WGS sequence"/>
</dbReference>
<proteinExistence type="predicted"/>
<accession>A0ABR1ZLG8</accession>
<reference evidence="1 2" key="1">
    <citation type="journal article" date="2024" name="G3 (Bethesda)">
        <title>Genome assembly of Hibiscus sabdariffa L. provides insights into metabolisms of medicinal natural products.</title>
        <authorList>
            <person name="Kim T."/>
        </authorList>
    </citation>
    <scope>NUCLEOTIDE SEQUENCE [LARGE SCALE GENOMIC DNA]</scope>
    <source>
        <strain evidence="1">TK-2024</strain>
        <tissue evidence="1">Old leaves</tissue>
    </source>
</reference>
<sequence length="82" mass="9295">MRHNLIDFASFSYLMASSFRKLLLATKNRRIIHRIESNRGAKEITWMAEYDCFESCFVSDESEAVIGNVCGGIGVGYYLFSG</sequence>
<gene>
    <name evidence="1" type="ORF">V6N12_074950</name>
</gene>
<organism evidence="1 2">
    <name type="scientific">Hibiscus sabdariffa</name>
    <name type="common">roselle</name>
    <dbReference type="NCBI Taxonomy" id="183260"/>
    <lineage>
        <taxon>Eukaryota</taxon>
        <taxon>Viridiplantae</taxon>
        <taxon>Streptophyta</taxon>
        <taxon>Embryophyta</taxon>
        <taxon>Tracheophyta</taxon>
        <taxon>Spermatophyta</taxon>
        <taxon>Magnoliopsida</taxon>
        <taxon>eudicotyledons</taxon>
        <taxon>Gunneridae</taxon>
        <taxon>Pentapetalae</taxon>
        <taxon>rosids</taxon>
        <taxon>malvids</taxon>
        <taxon>Malvales</taxon>
        <taxon>Malvaceae</taxon>
        <taxon>Malvoideae</taxon>
        <taxon>Hibiscus</taxon>
    </lineage>
</organism>
<comment type="caution">
    <text evidence="1">The sequence shown here is derived from an EMBL/GenBank/DDBJ whole genome shotgun (WGS) entry which is preliminary data.</text>
</comment>
<keyword evidence="2" id="KW-1185">Reference proteome</keyword>
<evidence type="ECO:0000313" key="1">
    <source>
        <dbReference type="EMBL" id="KAK8481475.1"/>
    </source>
</evidence>